<evidence type="ECO:0008006" key="4">
    <source>
        <dbReference type="Google" id="ProtNLM"/>
    </source>
</evidence>
<keyword evidence="3" id="KW-1185">Reference proteome</keyword>
<gene>
    <name evidence="2" type="ORF">ACFYNQ_03610</name>
</gene>
<reference evidence="2 3" key="1">
    <citation type="submission" date="2024-10" db="EMBL/GenBank/DDBJ databases">
        <title>The Natural Products Discovery Center: Release of the First 8490 Sequenced Strains for Exploring Actinobacteria Biosynthetic Diversity.</title>
        <authorList>
            <person name="Kalkreuter E."/>
            <person name="Kautsar S.A."/>
            <person name="Yang D."/>
            <person name="Bader C.D."/>
            <person name="Teijaro C.N."/>
            <person name="Fluegel L."/>
            <person name="Davis C.M."/>
            <person name="Simpson J.R."/>
            <person name="Lauterbach L."/>
            <person name="Steele A.D."/>
            <person name="Gui C."/>
            <person name="Meng S."/>
            <person name="Li G."/>
            <person name="Viehrig K."/>
            <person name="Ye F."/>
            <person name="Su P."/>
            <person name="Kiefer A.F."/>
            <person name="Nichols A."/>
            <person name="Cepeda A.J."/>
            <person name="Yan W."/>
            <person name="Fan B."/>
            <person name="Jiang Y."/>
            <person name="Adhikari A."/>
            <person name="Zheng C.-J."/>
            <person name="Schuster L."/>
            <person name="Cowan T.M."/>
            <person name="Smanski M.J."/>
            <person name="Chevrette M.G."/>
            <person name="De Carvalho L.P.S."/>
            <person name="Shen B."/>
        </authorList>
    </citation>
    <scope>NUCLEOTIDE SEQUENCE [LARGE SCALE GENOMIC DNA]</scope>
    <source>
        <strain evidence="2 3">NPDC006488</strain>
    </source>
</reference>
<sequence>MGKQVRQVTQVRPVPVERQRRFTRVGHAVVAGLRALGGRTIAMIATALAVVLAVIVTGIVLSRHDSRPPIPATRARHYTDTDACLLTDHQGINGSTAATVWRGMQDASLRTHTRVSYSSVTGEQSTANARPFLNAMLQSSCEVVLAVGGVEVKAAQETTGRYAKIGFVLVGGGSTDKTTTNVSWVPTGDGLREGVAAAVERAVDARN</sequence>
<protein>
    <recommendedName>
        <fullName evidence="4">BMP family ABC transporter substrate-binding protein</fullName>
    </recommendedName>
</protein>
<feature type="transmembrane region" description="Helical" evidence="1">
    <location>
        <begin position="41"/>
        <end position="61"/>
    </location>
</feature>
<dbReference type="EMBL" id="JBIAHM010000001">
    <property type="protein sequence ID" value="MFE9597648.1"/>
    <property type="molecule type" value="Genomic_DNA"/>
</dbReference>
<evidence type="ECO:0000313" key="2">
    <source>
        <dbReference type="EMBL" id="MFE9597648.1"/>
    </source>
</evidence>
<evidence type="ECO:0000256" key="1">
    <source>
        <dbReference type="SAM" id="Phobius"/>
    </source>
</evidence>
<name>A0ABW6LUS7_9ACTN</name>
<keyword evidence="1" id="KW-1133">Transmembrane helix</keyword>
<dbReference type="Gene3D" id="3.40.50.2300">
    <property type="match status" value="1"/>
</dbReference>
<proteinExistence type="predicted"/>
<evidence type="ECO:0000313" key="3">
    <source>
        <dbReference type="Proteomes" id="UP001601303"/>
    </source>
</evidence>
<dbReference type="Proteomes" id="UP001601303">
    <property type="component" value="Unassembled WGS sequence"/>
</dbReference>
<organism evidence="2 3">
    <name type="scientific">Streptomyces hokutonensis</name>
    <dbReference type="NCBI Taxonomy" id="1306990"/>
    <lineage>
        <taxon>Bacteria</taxon>
        <taxon>Bacillati</taxon>
        <taxon>Actinomycetota</taxon>
        <taxon>Actinomycetes</taxon>
        <taxon>Kitasatosporales</taxon>
        <taxon>Streptomycetaceae</taxon>
        <taxon>Streptomyces</taxon>
    </lineage>
</organism>
<keyword evidence="1" id="KW-0812">Transmembrane</keyword>
<dbReference type="RefSeq" id="WP_388102394.1">
    <property type="nucleotide sequence ID" value="NZ_JBIAHM010000001.1"/>
</dbReference>
<comment type="caution">
    <text evidence="2">The sequence shown here is derived from an EMBL/GenBank/DDBJ whole genome shotgun (WGS) entry which is preliminary data.</text>
</comment>
<keyword evidence="1" id="KW-0472">Membrane</keyword>
<accession>A0ABW6LUS7</accession>